<dbReference type="PANTHER" id="PTHR10622">
    <property type="entry name" value="HET DOMAIN-CONTAINING PROTEIN"/>
    <property type="match status" value="1"/>
</dbReference>
<dbReference type="InParanoid" id="A0A7C8IL49"/>
<evidence type="ECO:0000259" key="1">
    <source>
        <dbReference type="Pfam" id="PF06985"/>
    </source>
</evidence>
<dbReference type="Proteomes" id="UP000481858">
    <property type="component" value="Unassembled WGS sequence"/>
</dbReference>
<accession>A0A7C8IL49</accession>
<keyword evidence="3" id="KW-1185">Reference proteome</keyword>
<name>A0A7C8IL49_9PEZI</name>
<dbReference type="InterPro" id="IPR010730">
    <property type="entry name" value="HET"/>
</dbReference>
<sequence length="452" mass="51734">MWLIETSTLKLEFFTEAVKGSYAILSHTWEENEVSFEQLSNINEAWLENAQNRKTLIKITKTCEVASQHGLSYAWVDTCCIDKSSSAELSEAINSMFRYYRDAAFCIAFISDLSGFSHVSDLDAHFERQFPYCRWLTRGWTLQELIAPSEVLFYDSAWSLRGSKNDWRPLLSKETGIDEAILGSLDGLRHVPVAQQTALVKVPAASEHLVLNLGFSFRDDWHTRTSRGWIGVYLAKTQNGFVRAKPDTLFQALNQDRLRCPLALIHVRKTVDSLESLEVDRRFERAISVEVTQFPASPQIIALEAFAPEGLWVEQRASFMHQGQGINAYIRCRVRLPDKTLRPIIVACSTMDIPVCAIWHCFDPMWDNVEQFLNNANERADFIAADYLRFHFLSQEGYGFSSSAIKHLQSQNMEKLVSVSAELEERTVERGQSRFIWRIKAWEHLEAGGMDI</sequence>
<gene>
    <name evidence="2" type="ORF">GQX73_g7178</name>
</gene>
<comment type="caution">
    <text evidence="2">The sequence shown here is derived from an EMBL/GenBank/DDBJ whole genome shotgun (WGS) entry which is preliminary data.</text>
</comment>
<dbReference type="Pfam" id="PF06985">
    <property type="entry name" value="HET"/>
    <property type="match status" value="1"/>
</dbReference>
<organism evidence="2 3">
    <name type="scientific">Xylaria multiplex</name>
    <dbReference type="NCBI Taxonomy" id="323545"/>
    <lineage>
        <taxon>Eukaryota</taxon>
        <taxon>Fungi</taxon>
        <taxon>Dikarya</taxon>
        <taxon>Ascomycota</taxon>
        <taxon>Pezizomycotina</taxon>
        <taxon>Sordariomycetes</taxon>
        <taxon>Xylariomycetidae</taxon>
        <taxon>Xylariales</taxon>
        <taxon>Xylariaceae</taxon>
        <taxon>Xylaria</taxon>
    </lineage>
</organism>
<dbReference type="PANTHER" id="PTHR10622:SF12">
    <property type="entry name" value="HET DOMAIN-CONTAINING PROTEIN"/>
    <property type="match status" value="1"/>
</dbReference>
<dbReference type="OrthoDB" id="20872at2759"/>
<evidence type="ECO:0000313" key="3">
    <source>
        <dbReference type="Proteomes" id="UP000481858"/>
    </source>
</evidence>
<dbReference type="AlphaFoldDB" id="A0A7C8IL49"/>
<reference evidence="2 3" key="1">
    <citation type="submission" date="2019-12" db="EMBL/GenBank/DDBJ databases">
        <title>Draft genome sequence of the ascomycete Xylaria multiplex DSM 110363.</title>
        <authorList>
            <person name="Buettner E."/>
            <person name="Kellner H."/>
        </authorList>
    </citation>
    <scope>NUCLEOTIDE SEQUENCE [LARGE SCALE GENOMIC DNA]</scope>
    <source>
        <strain evidence="2 3">DSM 110363</strain>
    </source>
</reference>
<feature type="domain" description="Heterokaryon incompatibility" evidence="1">
    <location>
        <begin position="22"/>
        <end position="112"/>
    </location>
</feature>
<protein>
    <recommendedName>
        <fullName evidence="1">Heterokaryon incompatibility domain-containing protein</fullName>
    </recommendedName>
</protein>
<proteinExistence type="predicted"/>
<dbReference type="EMBL" id="WUBL01000090">
    <property type="protein sequence ID" value="KAF2966381.1"/>
    <property type="molecule type" value="Genomic_DNA"/>
</dbReference>
<evidence type="ECO:0000313" key="2">
    <source>
        <dbReference type="EMBL" id="KAF2966381.1"/>
    </source>
</evidence>